<protein>
    <recommendedName>
        <fullName evidence="13">Cytochrome P450</fullName>
    </recommendedName>
</protein>
<evidence type="ECO:0008006" key="13">
    <source>
        <dbReference type="Google" id="ProtNLM"/>
    </source>
</evidence>
<keyword evidence="9" id="KW-0503">Monooxygenase</keyword>
<evidence type="ECO:0000256" key="3">
    <source>
        <dbReference type="ARBA" id="ARBA00022617"/>
    </source>
</evidence>
<dbReference type="Gene3D" id="1.10.630.10">
    <property type="entry name" value="Cytochrome P450"/>
    <property type="match status" value="1"/>
</dbReference>
<evidence type="ECO:0000256" key="9">
    <source>
        <dbReference type="ARBA" id="ARBA00023033"/>
    </source>
</evidence>
<dbReference type="InterPro" id="IPR050665">
    <property type="entry name" value="Cytochrome_P450_Monooxygen"/>
</dbReference>
<evidence type="ECO:0000313" key="11">
    <source>
        <dbReference type="EMBL" id="KAI5059175.1"/>
    </source>
</evidence>
<organism evidence="11 12">
    <name type="scientific">Adiantum capillus-veneris</name>
    <name type="common">Maidenhair fern</name>
    <dbReference type="NCBI Taxonomy" id="13818"/>
    <lineage>
        <taxon>Eukaryota</taxon>
        <taxon>Viridiplantae</taxon>
        <taxon>Streptophyta</taxon>
        <taxon>Embryophyta</taxon>
        <taxon>Tracheophyta</taxon>
        <taxon>Polypodiopsida</taxon>
        <taxon>Polypodiidae</taxon>
        <taxon>Polypodiales</taxon>
        <taxon>Pteridineae</taxon>
        <taxon>Pteridaceae</taxon>
        <taxon>Vittarioideae</taxon>
        <taxon>Adiantum</taxon>
    </lineage>
</organism>
<evidence type="ECO:0000313" key="12">
    <source>
        <dbReference type="Proteomes" id="UP000886520"/>
    </source>
</evidence>
<dbReference type="AlphaFoldDB" id="A0A9D4U1I8"/>
<keyword evidence="8" id="KW-0408">Iron</keyword>
<dbReference type="PANTHER" id="PTHR24282:SF211">
    <property type="entry name" value="CYTOCHROME P450-RELATED"/>
    <property type="match status" value="1"/>
</dbReference>
<dbReference type="GO" id="GO:0016020">
    <property type="term" value="C:membrane"/>
    <property type="evidence" value="ECO:0007669"/>
    <property type="project" value="UniProtKB-SubCell"/>
</dbReference>
<evidence type="ECO:0000256" key="2">
    <source>
        <dbReference type="ARBA" id="ARBA00010617"/>
    </source>
</evidence>
<keyword evidence="6" id="KW-1133">Transmembrane helix</keyword>
<accession>A0A9D4U1I8</accession>
<keyword evidence="4" id="KW-0812">Transmembrane</keyword>
<dbReference type="GO" id="GO:0004497">
    <property type="term" value="F:monooxygenase activity"/>
    <property type="evidence" value="ECO:0007669"/>
    <property type="project" value="UniProtKB-KW"/>
</dbReference>
<evidence type="ECO:0000256" key="6">
    <source>
        <dbReference type="ARBA" id="ARBA00022989"/>
    </source>
</evidence>
<reference evidence="11" key="1">
    <citation type="submission" date="2021-01" db="EMBL/GenBank/DDBJ databases">
        <title>Adiantum capillus-veneris genome.</title>
        <authorList>
            <person name="Fang Y."/>
            <person name="Liao Q."/>
        </authorList>
    </citation>
    <scope>NUCLEOTIDE SEQUENCE</scope>
    <source>
        <strain evidence="11">H3</strain>
        <tissue evidence="11">Leaf</tissue>
    </source>
</reference>
<dbReference type="GO" id="GO:0020037">
    <property type="term" value="F:heme binding"/>
    <property type="evidence" value="ECO:0007669"/>
    <property type="project" value="InterPro"/>
</dbReference>
<evidence type="ECO:0000256" key="7">
    <source>
        <dbReference type="ARBA" id="ARBA00023002"/>
    </source>
</evidence>
<dbReference type="InterPro" id="IPR036396">
    <property type="entry name" value="Cyt_P450_sf"/>
</dbReference>
<evidence type="ECO:0000256" key="5">
    <source>
        <dbReference type="ARBA" id="ARBA00022723"/>
    </source>
</evidence>
<sequence length="210" mass="23535">MGIGMAALLLLCILGLLYMLGQVVRAVVLGPWLIRRAFEKQGDLYVFWMGFRAALTLRSPEHIKDVLSNKSGHFHKVILRPETRDLLGESVVFLEGEKWAQHRRIVSGAFYAEKVKGMTPAMVACISGQLDKWQSQLDALDSKEIDVCEQFKVLAADIIAHAAFGSSYVEGKAVLKLQQEQQQLVINLGLSLYIPGSRFLPTAHNRRSWK</sequence>
<keyword evidence="7" id="KW-0560">Oxidoreductase</keyword>
<dbReference type="GO" id="GO:0016705">
    <property type="term" value="F:oxidoreductase activity, acting on paired donors, with incorporation or reduction of molecular oxygen"/>
    <property type="evidence" value="ECO:0007669"/>
    <property type="project" value="InterPro"/>
</dbReference>
<keyword evidence="12" id="KW-1185">Reference proteome</keyword>
<dbReference type="InterPro" id="IPR001128">
    <property type="entry name" value="Cyt_P450"/>
</dbReference>
<dbReference type="OrthoDB" id="1470350at2759"/>
<dbReference type="PANTHER" id="PTHR24282">
    <property type="entry name" value="CYTOCHROME P450 FAMILY MEMBER"/>
    <property type="match status" value="1"/>
</dbReference>
<evidence type="ECO:0000256" key="8">
    <source>
        <dbReference type="ARBA" id="ARBA00023004"/>
    </source>
</evidence>
<evidence type="ECO:0000256" key="10">
    <source>
        <dbReference type="ARBA" id="ARBA00023136"/>
    </source>
</evidence>
<proteinExistence type="inferred from homology"/>
<comment type="similarity">
    <text evidence="2">Belongs to the cytochrome P450 family.</text>
</comment>
<evidence type="ECO:0000256" key="1">
    <source>
        <dbReference type="ARBA" id="ARBA00004370"/>
    </source>
</evidence>
<dbReference type="Proteomes" id="UP000886520">
    <property type="component" value="Chromosome 25"/>
</dbReference>
<keyword evidence="10" id="KW-0472">Membrane</keyword>
<evidence type="ECO:0000256" key="4">
    <source>
        <dbReference type="ARBA" id="ARBA00022692"/>
    </source>
</evidence>
<dbReference type="Pfam" id="PF00067">
    <property type="entry name" value="p450"/>
    <property type="match status" value="1"/>
</dbReference>
<keyword evidence="5" id="KW-0479">Metal-binding</keyword>
<dbReference type="EMBL" id="JABFUD020000025">
    <property type="protein sequence ID" value="KAI5059175.1"/>
    <property type="molecule type" value="Genomic_DNA"/>
</dbReference>
<dbReference type="GO" id="GO:0005506">
    <property type="term" value="F:iron ion binding"/>
    <property type="evidence" value="ECO:0007669"/>
    <property type="project" value="InterPro"/>
</dbReference>
<gene>
    <name evidence="11" type="ORF">GOP47_0025494</name>
</gene>
<dbReference type="SUPFAM" id="SSF48264">
    <property type="entry name" value="Cytochrome P450"/>
    <property type="match status" value="1"/>
</dbReference>
<comment type="caution">
    <text evidence="11">The sequence shown here is derived from an EMBL/GenBank/DDBJ whole genome shotgun (WGS) entry which is preliminary data.</text>
</comment>
<keyword evidence="3" id="KW-0349">Heme</keyword>
<name>A0A9D4U1I8_ADICA</name>
<comment type="subcellular location">
    <subcellularLocation>
        <location evidence="1">Membrane</location>
    </subcellularLocation>
</comment>